<gene>
    <name evidence="2" type="ORF">AVDCRST_MAG90-1763</name>
</gene>
<organism evidence="2">
    <name type="scientific">uncultured Microvirga sp</name>
    <dbReference type="NCBI Taxonomy" id="412392"/>
    <lineage>
        <taxon>Bacteria</taxon>
        <taxon>Pseudomonadati</taxon>
        <taxon>Pseudomonadota</taxon>
        <taxon>Alphaproteobacteria</taxon>
        <taxon>Hyphomicrobiales</taxon>
        <taxon>Methylobacteriaceae</taxon>
        <taxon>Microvirga</taxon>
        <taxon>environmental samples</taxon>
    </lineage>
</organism>
<dbReference type="EMBL" id="CADCUC010000347">
    <property type="protein sequence ID" value="CAA9337013.1"/>
    <property type="molecule type" value="Genomic_DNA"/>
</dbReference>
<dbReference type="AlphaFoldDB" id="A0A6J4LMS9"/>
<feature type="non-terminal residue" evidence="2">
    <location>
        <position position="1"/>
    </location>
</feature>
<feature type="compositionally biased region" description="Basic residues" evidence="1">
    <location>
        <begin position="8"/>
        <end position="26"/>
    </location>
</feature>
<evidence type="ECO:0000256" key="1">
    <source>
        <dbReference type="SAM" id="MobiDB-lite"/>
    </source>
</evidence>
<feature type="region of interest" description="Disordered" evidence="1">
    <location>
        <begin position="1"/>
        <end position="38"/>
    </location>
</feature>
<evidence type="ECO:0000313" key="2">
    <source>
        <dbReference type="EMBL" id="CAA9337013.1"/>
    </source>
</evidence>
<reference evidence="2" key="1">
    <citation type="submission" date="2020-02" db="EMBL/GenBank/DDBJ databases">
        <authorList>
            <person name="Meier V. D."/>
        </authorList>
    </citation>
    <scope>NUCLEOTIDE SEQUENCE</scope>
    <source>
        <strain evidence="2">AVDCRST_MAG90</strain>
    </source>
</reference>
<name>A0A6J4LMS9_9HYPH</name>
<accession>A0A6J4LMS9</accession>
<sequence length="38" mass="4640">WPRDSKKAIAKPRSRSRRNQRRRRPASRPSRLRLEARS</sequence>
<protein>
    <submittedName>
        <fullName evidence="2">Uncharacterized protein</fullName>
    </submittedName>
</protein>
<feature type="non-terminal residue" evidence="2">
    <location>
        <position position="38"/>
    </location>
</feature>
<proteinExistence type="predicted"/>